<dbReference type="EMBL" id="CP021995">
    <property type="protein sequence ID" value="ASD27747.1"/>
    <property type="molecule type" value="Genomic_DNA"/>
</dbReference>
<feature type="chain" id="PRO_5013300681" description="PepSY domain-containing protein" evidence="2">
    <location>
        <begin position="22"/>
        <end position="119"/>
    </location>
</feature>
<dbReference type="RefSeq" id="WP_088411316.1">
    <property type="nucleotide sequence ID" value="NZ_CP021995.1"/>
</dbReference>
<sequence>MMRIRALLLAGLIALVPLTDAAAQSRGRDRDRNDDRREQFRSSSGPNYPGQGLRDMPRGDSGPRANPGDVARRVQSGRPGRMLGVQERGGDYVVRWEYPGGRVSDIQVDGRSGRVRGDD</sequence>
<accession>A0A1Z3M0C0</accession>
<organism evidence="3 4">
    <name type="scientific">Brevundimonas diminuta</name>
    <name type="common">Pseudomonas diminuta</name>
    <dbReference type="NCBI Taxonomy" id="293"/>
    <lineage>
        <taxon>Bacteria</taxon>
        <taxon>Pseudomonadati</taxon>
        <taxon>Pseudomonadota</taxon>
        <taxon>Alphaproteobacteria</taxon>
        <taxon>Caulobacterales</taxon>
        <taxon>Caulobacteraceae</taxon>
        <taxon>Brevundimonas</taxon>
    </lineage>
</organism>
<feature type="compositionally biased region" description="Basic and acidic residues" evidence="1">
    <location>
        <begin position="26"/>
        <end position="40"/>
    </location>
</feature>
<feature type="signal peptide" evidence="2">
    <location>
        <begin position="1"/>
        <end position="21"/>
    </location>
</feature>
<evidence type="ECO:0008006" key="5">
    <source>
        <dbReference type="Google" id="ProtNLM"/>
    </source>
</evidence>
<reference evidence="3 4" key="2">
    <citation type="submission" date="2017-06" db="EMBL/GenBank/DDBJ databases">
        <authorList>
            <person name="Kim H.J."/>
            <person name="Triplett B.A."/>
        </authorList>
    </citation>
    <scope>NUCLEOTIDE SEQUENCE [LARGE SCALE GENOMIC DNA]</scope>
    <source>
        <strain evidence="3 4">BZC3</strain>
    </source>
</reference>
<name>A0A1Z3M0C0_BREDI</name>
<evidence type="ECO:0000256" key="1">
    <source>
        <dbReference type="SAM" id="MobiDB-lite"/>
    </source>
</evidence>
<keyword evidence="2" id="KW-0732">Signal</keyword>
<gene>
    <name evidence="3" type="ORF">CD943_13135</name>
</gene>
<reference evidence="3 4" key="1">
    <citation type="submission" date="2017-06" db="EMBL/GenBank/DDBJ databases">
        <title>Biodegradation of gentamicin by bacterial consortia AMQD4 in synthetic medium and raw gentamicin sewage.</title>
        <authorList>
            <person name="Chang H."/>
            <person name="Feng Y."/>
            <person name="Li Z."/>
            <person name="Xue J."/>
            <person name="Cheng D."/>
        </authorList>
    </citation>
    <scope>NUCLEOTIDE SEQUENCE [LARGE SCALE GENOMIC DNA]</scope>
    <source>
        <strain evidence="3 4">BZC3</strain>
    </source>
</reference>
<proteinExistence type="predicted"/>
<protein>
    <recommendedName>
        <fullName evidence="5">PepSY domain-containing protein</fullName>
    </recommendedName>
</protein>
<dbReference type="STRING" id="293.GCA_000988015_00137"/>
<evidence type="ECO:0000313" key="3">
    <source>
        <dbReference type="EMBL" id="ASD27747.1"/>
    </source>
</evidence>
<evidence type="ECO:0000256" key="2">
    <source>
        <dbReference type="SAM" id="SignalP"/>
    </source>
</evidence>
<dbReference type="AlphaFoldDB" id="A0A1Z3M0C0"/>
<dbReference type="Proteomes" id="UP000197024">
    <property type="component" value="Chromosome"/>
</dbReference>
<evidence type="ECO:0000313" key="4">
    <source>
        <dbReference type="Proteomes" id="UP000197024"/>
    </source>
</evidence>
<feature type="region of interest" description="Disordered" evidence="1">
    <location>
        <begin position="21"/>
        <end position="86"/>
    </location>
</feature>